<organism evidence="1 2">
    <name type="scientific">Ferrimonas lipolytica</name>
    <dbReference type="NCBI Taxonomy" id="2724191"/>
    <lineage>
        <taxon>Bacteria</taxon>
        <taxon>Pseudomonadati</taxon>
        <taxon>Pseudomonadota</taxon>
        <taxon>Gammaproteobacteria</taxon>
        <taxon>Alteromonadales</taxon>
        <taxon>Ferrimonadaceae</taxon>
        <taxon>Ferrimonas</taxon>
    </lineage>
</organism>
<dbReference type="RefSeq" id="WP_168660107.1">
    <property type="nucleotide sequence ID" value="NZ_CP051180.1"/>
</dbReference>
<dbReference type="EMBL" id="CP051180">
    <property type="protein sequence ID" value="QIZ76846.1"/>
    <property type="molecule type" value="Genomic_DNA"/>
</dbReference>
<dbReference type="Proteomes" id="UP000501602">
    <property type="component" value="Chromosome"/>
</dbReference>
<evidence type="ECO:0000313" key="2">
    <source>
        <dbReference type="Proteomes" id="UP000501602"/>
    </source>
</evidence>
<sequence>MSNLQLEDAFRSALIEIEQEKQQGVELTSSTRSAKQMRSYIENLEWNDKQLITFRDTLDQMIHDRSEKAQKAERLQTYRAKLINMARDLNMSYDELVTTMVDLESVKK</sequence>
<accession>A0A6H1UF57</accession>
<keyword evidence="2" id="KW-1185">Reference proteome</keyword>
<dbReference type="AlphaFoldDB" id="A0A6H1UF57"/>
<protein>
    <submittedName>
        <fullName evidence="1">Uncharacterized protein</fullName>
    </submittedName>
</protein>
<evidence type="ECO:0000313" key="1">
    <source>
        <dbReference type="EMBL" id="QIZ76846.1"/>
    </source>
</evidence>
<dbReference type="KEGG" id="fes:HER31_08130"/>
<name>A0A6H1UF57_9GAMM</name>
<gene>
    <name evidence="1" type="ORF">HER31_08130</name>
</gene>
<proteinExistence type="predicted"/>
<reference evidence="1 2" key="1">
    <citation type="submission" date="2020-04" db="EMBL/GenBank/DDBJ databases">
        <title>Ferrimonas sp. S7 isolated from sea water.</title>
        <authorList>
            <person name="Bae S.S."/>
            <person name="Baek K."/>
        </authorList>
    </citation>
    <scope>NUCLEOTIDE SEQUENCE [LARGE SCALE GENOMIC DNA]</scope>
    <source>
        <strain evidence="1 2">S7</strain>
    </source>
</reference>